<name>X1N0N3_9ZZZZ</name>
<proteinExistence type="predicted"/>
<feature type="non-terminal residue" evidence="1">
    <location>
        <position position="1"/>
    </location>
</feature>
<comment type="caution">
    <text evidence="1">The sequence shown here is derived from an EMBL/GenBank/DDBJ whole genome shotgun (WGS) entry which is preliminary data.</text>
</comment>
<evidence type="ECO:0000313" key="1">
    <source>
        <dbReference type="EMBL" id="GAI12159.1"/>
    </source>
</evidence>
<protein>
    <submittedName>
        <fullName evidence="1">Uncharacterized protein</fullName>
    </submittedName>
</protein>
<gene>
    <name evidence="1" type="ORF">S06H3_20188</name>
</gene>
<organism evidence="1">
    <name type="scientific">marine sediment metagenome</name>
    <dbReference type="NCBI Taxonomy" id="412755"/>
    <lineage>
        <taxon>unclassified sequences</taxon>
        <taxon>metagenomes</taxon>
        <taxon>ecological metagenomes</taxon>
    </lineage>
</organism>
<reference evidence="1" key="1">
    <citation type="journal article" date="2014" name="Front. Microbiol.">
        <title>High frequency of phylogenetically diverse reductive dehalogenase-homologous genes in deep subseafloor sedimentary metagenomes.</title>
        <authorList>
            <person name="Kawai M."/>
            <person name="Futagami T."/>
            <person name="Toyoda A."/>
            <person name="Takaki Y."/>
            <person name="Nishi S."/>
            <person name="Hori S."/>
            <person name="Arai W."/>
            <person name="Tsubouchi T."/>
            <person name="Morono Y."/>
            <person name="Uchiyama I."/>
            <person name="Ito T."/>
            <person name="Fujiyama A."/>
            <person name="Inagaki F."/>
            <person name="Takami H."/>
        </authorList>
    </citation>
    <scope>NUCLEOTIDE SEQUENCE</scope>
    <source>
        <strain evidence="1">Expedition CK06-06</strain>
    </source>
</reference>
<dbReference type="AlphaFoldDB" id="X1N0N3"/>
<accession>X1N0N3</accession>
<sequence>QVDGSLWAGLDITSEATQKDLKLGNLKYISAQIIMDWPNPEDGKFYNIIRSGCLTNFPYIKNLEPAIVNFSEIRGIRESQTRRENHRLFLAEKERDQFRQAGSQLLTALLSERQARLVETTDRKLNDLVAAGRLFPYEIPDTKKILLSGGETAKAHLKLIEQRKPVIDMSQKAMITAKEKSPIQRLRELAEIMEKGNYPPDQEQKILKEMNDIAEKYDKKIAGR</sequence>
<dbReference type="EMBL" id="BARV01010427">
    <property type="protein sequence ID" value="GAI12159.1"/>
    <property type="molecule type" value="Genomic_DNA"/>
</dbReference>